<reference evidence="4 5" key="1">
    <citation type="submission" date="2016-06" db="EMBL/GenBank/DDBJ databases">
        <title>Genome sequence of Clostridium acetireducens DSM 10703.</title>
        <authorList>
            <person name="Poehlein A."/>
            <person name="Fluechter S."/>
            <person name="Duerre P."/>
            <person name="Daniel R."/>
        </authorList>
    </citation>
    <scope>NUCLEOTIDE SEQUENCE [LARGE SCALE GENOMIC DNA]</scope>
    <source>
        <strain evidence="4 5">DSM 10703</strain>
    </source>
</reference>
<dbReference type="PANTHER" id="PTHR40083">
    <property type="entry name" value="UPF0122 PROTEIN CBO2450/CLC_2298"/>
    <property type="match status" value="1"/>
</dbReference>
<dbReference type="InterPro" id="IPR007394">
    <property type="entry name" value="UPF0122"/>
</dbReference>
<keyword evidence="5" id="KW-1185">Reference proteome</keyword>
<accession>A0A1E8F2D1</accession>
<evidence type="ECO:0000256" key="1">
    <source>
        <dbReference type="ARBA" id="ARBA00008720"/>
    </source>
</evidence>
<dbReference type="Pfam" id="PF04297">
    <property type="entry name" value="UPF0122"/>
    <property type="match status" value="1"/>
</dbReference>
<dbReference type="NCBIfam" id="NF001072">
    <property type="entry name" value="PRK00118.2-2"/>
    <property type="match status" value="1"/>
</dbReference>
<keyword evidence="4" id="KW-0238">DNA-binding</keyword>
<dbReference type="EMBL" id="LZFO01000001">
    <property type="protein sequence ID" value="OFI07701.1"/>
    <property type="molecule type" value="Genomic_DNA"/>
</dbReference>
<dbReference type="PANTHER" id="PTHR40083:SF1">
    <property type="entry name" value="UPF0122 PROTEIN YLXM"/>
    <property type="match status" value="1"/>
</dbReference>
<dbReference type="InterPro" id="IPR036388">
    <property type="entry name" value="WH-like_DNA-bd_sf"/>
</dbReference>
<dbReference type="GO" id="GO:0003677">
    <property type="term" value="F:DNA binding"/>
    <property type="evidence" value="ECO:0007669"/>
    <property type="project" value="UniProtKB-KW"/>
</dbReference>
<dbReference type="Gene3D" id="1.10.10.10">
    <property type="entry name" value="Winged helix-like DNA-binding domain superfamily/Winged helix DNA-binding domain"/>
    <property type="match status" value="1"/>
</dbReference>
<dbReference type="PATRIC" id="fig|1121290.3.peg.49"/>
<dbReference type="OrthoDB" id="6392at2"/>
<organism evidence="4 5">
    <name type="scientific">Clostridium acetireducens DSM 10703</name>
    <dbReference type="NCBI Taxonomy" id="1121290"/>
    <lineage>
        <taxon>Bacteria</taxon>
        <taxon>Bacillati</taxon>
        <taxon>Bacillota</taxon>
        <taxon>Clostridia</taxon>
        <taxon>Eubacteriales</taxon>
        <taxon>Clostridiaceae</taxon>
        <taxon>Clostridium</taxon>
    </lineage>
</organism>
<dbReference type="SUPFAM" id="SSF88659">
    <property type="entry name" value="Sigma3 and sigma4 domains of RNA polymerase sigma factors"/>
    <property type="match status" value="1"/>
</dbReference>
<gene>
    <name evidence="4" type="ORF">CLOACE_00490</name>
</gene>
<dbReference type="HAMAP" id="MF_00245">
    <property type="entry name" value="UPF0122"/>
    <property type="match status" value="1"/>
</dbReference>
<dbReference type="AlphaFoldDB" id="A0A1E8F2D1"/>
<evidence type="ECO:0000313" key="5">
    <source>
        <dbReference type="Proteomes" id="UP000175744"/>
    </source>
</evidence>
<evidence type="ECO:0000256" key="2">
    <source>
        <dbReference type="ARBA" id="ARBA00024764"/>
    </source>
</evidence>
<comment type="similarity">
    <text evidence="1 3">Belongs to the UPF0122 family.</text>
</comment>
<evidence type="ECO:0000256" key="3">
    <source>
        <dbReference type="HAMAP-Rule" id="MF_00245"/>
    </source>
</evidence>
<comment type="caution">
    <text evidence="4">The sequence shown here is derived from an EMBL/GenBank/DDBJ whole genome shotgun (WGS) entry which is preliminary data.</text>
</comment>
<dbReference type="InterPro" id="IPR013324">
    <property type="entry name" value="RNA_pol_sigma_r3/r4-like"/>
</dbReference>
<name>A0A1E8F2D1_9CLOT</name>
<dbReference type="InterPro" id="IPR054831">
    <property type="entry name" value="UPF0122_fam_protein"/>
</dbReference>
<dbReference type="Proteomes" id="UP000175744">
    <property type="component" value="Unassembled WGS sequence"/>
</dbReference>
<sequence length="118" mass="14194">MEDRIIISVLLDFYGELLTSKQKNIMTLYYNEDLSLSEISEHTKTTRQAIYDIIKRCNKLLFNYESKLKLMSKNKKLKEIKSELIDYIFSLEEKIKKEDFKDTFNLLNNMKRKIIENL</sequence>
<comment type="function">
    <text evidence="2 3">Might take part in the signal recognition particle (SRP) pathway. This is inferred from the conservation of its genetic proximity to ftsY/ffh. May be a regulatory protein.</text>
</comment>
<dbReference type="NCBIfam" id="NF045758">
    <property type="entry name" value="YlxM"/>
    <property type="match status" value="1"/>
</dbReference>
<proteinExistence type="inferred from homology"/>
<dbReference type="RefSeq" id="WP_070109033.1">
    <property type="nucleotide sequence ID" value="NZ_LZFO01000001.1"/>
</dbReference>
<dbReference type="STRING" id="1121290.CLAOCE_00490"/>
<protein>
    <recommendedName>
        <fullName evidence="3">UPF0122 protein CLOACE_00490</fullName>
    </recommendedName>
</protein>
<evidence type="ECO:0000313" key="4">
    <source>
        <dbReference type="EMBL" id="OFI07701.1"/>
    </source>
</evidence>